<dbReference type="GO" id="GO:0005344">
    <property type="term" value="F:oxygen carrier activity"/>
    <property type="evidence" value="ECO:0007669"/>
    <property type="project" value="UniProtKB-KW"/>
</dbReference>
<accession>A0ABD0L287</accession>
<gene>
    <name evidence="5" type="ORF">BaRGS_00015338</name>
</gene>
<dbReference type="InterPro" id="IPR012292">
    <property type="entry name" value="Globin/Proto"/>
</dbReference>
<evidence type="ECO:0000256" key="2">
    <source>
        <dbReference type="ARBA" id="ARBA00030087"/>
    </source>
</evidence>
<keyword evidence="3" id="KW-0561">Oxygen transport</keyword>
<dbReference type="InterPro" id="IPR009050">
    <property type="entry name" value="Globin-like_sf"/>
</dbReference>
<feature type="non-terminal residue" evidence="5">
    <location>
        <position position="76"/>
    </location>
</feature>
<reference evidence="5 6" key="1">
    <citation type="journal article" date="2023" name="Sci. Data">
        <title>Genome assembly of the Korean intertidal mud-creeper Batillaria attramentaria.</title>
        <authorList>
            <person name="Patra A.K."/>
            <person name="Ho P.T."/>
            <person name="Jun S."/>
            <person name="Lee S.J."/>
            <person name="Kim Y."/>
            <person name="Won Y.J."/>
        </authorList>
    </citation>
    <scope>NUCLEOTIDE SEQUENCE [LARGE SCALE GENOMIC DNA]</scope>
    <source>
        <strain evidence="5">Wonlab-2016</strain>
    </source>
</reference>
<evidence type="ECO:0000256" key="3">
    <source>
        <dbReference type="RuleBase" id="RU000356"/>
    </source>
</evidence>
<dbReference type="EMBL" id="JACVVK020000093">
    <property type="protein sequence ID" value="KAK7493438.1"/>
    <property type="molecule type" value="Genomic_DNA"/>
</dbReference>
<organism evidence="5 6">
    <name type="scientific">Batillaria attramentaria</name>
    <dbReference type="NCBI Taxonomy" id="370345"/>
    <lineage>
        <taxon>Eukaryota</taxon>
        <taxon>Metazoa</taxon>
        <taxon>Spiralia</taxon>
        <taxon>Lophotrochozoa</taxon>
        <taxon>Mollusca</taxon>
        <taxon>Gastropoda</taxon>
        <taxon>Caenogastropoda</taxon>
        <taxon>Sorbeoconcha</taxon>
        <taxon>Cerithioidea</taxon>
        <taxon>Batillariidae</taxon>
        <taxon>Batillaria</taxon>
    </lineage>
</organism>
<protein>
    <recommendedName>
        <fullName evidence="1">Globin</fullName>
    </recommendedName>
    <alternativeName>
        <fullName evidence="2">Myoglobin</fullName>
    </alternativeName>
</protein>
<keyword evidence="3" id="KW-0408">Iron</keyword>
<evidence type="ECO:0000313" key="6">
    <source>
        <dbReference type="Proteomes" id="UP001519460"/>
    </source>
</evidence>
<keyword evidence="3" id="KW-0349">Heme</keyword>
<sequence length="76" mass="8849">LFRSKPSVQNLFKEFRDVPVEELRVSENMEKHANKVMAVFDEAITAIDNVDNTQEIMRRAARHHVGAQGFSPDMYW</sequence>
<dbReference type="Gene3D" id="1.10.490.10">
    <property type="entry name" value="Globins"/>
    <property type="match status" value="1"/>
</dbReference>
<dbReference type="Pfam" id="PF00042">
    <property type="entry name" value="Globin"/>
    <property type="match status" value="1"/>
</dbReference>
<comment type="similarity">
    <text evidence="3">Belongs to the globin family.</text>
</comment>
<name>A0ABD0L287_9CAEN</name>
<feature type="domain" description="Globin" evidence="4">
    <location>
        <begin position="1"/>
        <end position="76"/>
    </location>
</feature>
<proteinExistence type="inferred from homology"/>
<comment type="caution">
    <text evidence="5">The sequence shown here is derived from an EMBL/GenBank/DDBJ whole genome shotgun (WGS) entry which is preliminary data.</text>
</comment>
<dbReference type="PROSITE" id="PS01033">
    <property type="entry name" value="GLOBIN"/>
    <property type="match status" value="1"/>
</dbReference>
<keyword evidence="6" id="KW-1185">Reference proteome</keyword>
<evidence type="ECO:0000313" key="5">
    <source>
        <dbReference type="EMBL" id="KAK7493438.1"/>
    </source>
</evidence>
<feature type="non-terminal residue" evidence="5">
    <location>
        <position position="1"/>
    </location>
</feature>
<dbReference type="AlphaFoldDB" id="A0ABD0L287"/>
<dbReference type="SUPFAM" id="SSF46458">
    <property type="entry name" value="Globin-like"/>
    <property type="match status" value="1"/>
</dbReference>
<dbReference type="Proteomes" id="UP001519460">
    <property type="component" value="Unassembled WGS sequence"/>
</dbReference>
<evidence type="ECO:0000259" key="4">
    <source>
        <dbReference type="PROSITE" id="PS01033"/>
    </source>
</evidence>
<keyword evidence="3" id="KW-0813">Transport</keyword>
<keyword evidence="3" id="KW-0479">Metal-binding</keyword>
<evidence type="ECO:0000256" key="1">
    <source>
        <dbReference type="ARBA" id="ARBA00013895"/>
    </source>
</evidence>
<dbReference type="InterPro" id="IPR000971">
    <property type="entry name" value="Globin"/>
</dbReference>